<dbReference type="AlphaFoldDB" id="A0A8S9UPS7"/>
<evidence type="ECO:0000256" key="1">
    <source>
        <dbReference type="SAM" id="Phobius"/>
    </source>
</evidence>
<evidence type="ECO:0000313" key="2">
    <source>
        <dbReference type="EMBL" id="KAF4141064.1"/>
    </source>
</evidence>
<keyword evidence="1" id="KW-1133">Transmembrane helix</keyword>
<keyword evidence="1" id="KW-0812">Transmembrane</keyword>
<proteinExistence type="predicted"/>
<keyword evidence="1" id="KW-0472">Membrane</keyword>
<sequence>MAGPTTPTPRPASFALLGLPFVWSFFILTRLVYDQVVQDDTKPARRVPSAVDVAFALFGNNEVATEIARRMEALDSDGTERENKEFIASFTQLQYDSALYAKPSYTRTALCEYPDGMVDPYSLFWEMYEMALRMRNIAADVLHCGGFFDNFASTMKTLEGISVRQASNQQLTAVERPGLPSGIRNSITSVVRIWPNGARWSPTYCPSADPGYVLHCVVGDPLVVFIVVNEVMHAGPVLSSYEFITPIDKRLSDAEFEQQLPQVRAPLWAR</sequence>
<accession>A0A8S9UPS7</accession>
<name>A0A8S9UPS7_PHYIN</name>
<dbReference type="InterPro" id="IPR022601">
    <property type="entry name" value="DUF3160"/>
</dbReference>
<feature type="transmembrane region" description="Helical" evidence="1">
    <location>
        <begin position="12"/>
        <end position="33"/>
    </location>
</feature>
<gene>
    <name evidence="2" type="ORF">GN958_ATG09912</name>
</gene>
<reference evidence="2" key="1">
    <citation type="submission" date="2020-03" db="EMBL/GenBank/DDBJ databases">
        <title>Hybrid Assembly of Korean Phytophthora infestans isolates.</title>
        <authorList>
            <person name="Prokchorchik M."/>
            <person name="Lee Y."/>
            <person name="Seo J."/>
            <person name="Cho J.-H."/>
            <person name="Park Y.-E."/>
            <person name="Jang D.-C."/>
            <person name="Im J.-S."/>
            <person name="Choi J.-G."/>
            <person name="Park H.-J."/>
            <person name="Lee G.-B."/>
            <person name="Lee Y.-G."/>
            <person name="Hong S.-Y."/>
            <person name="Cho K."/>
            <person name="Sohn K.H."/>
        </authorList>
    </citation>
    <scope>NUCLEOTIDE SEQUENCE</scope>
    <source>
        <strain evidence="2">KR_2_A2</strain>
    </source>
</reference>
<dbReference type="Proteomes" id="UP000704712">
    <property type="component" value="Unassembled WGS sequence"/>
</dbReference>
<protein>
    <submittedName>
        <fullName evidence="2">Uncharacterized protein</fullName>
    </submittedName>
</protein>
<evidence type="ECO:0000313" key="3">
    <source>
        <dbReference type="Proteomes" id="UP000704712"/>
    </source>
</evidence>
<dbReference type="Pfam" id="PF11369">
    <property type="entry name" value="DUF3160"/>
    <property type="match status" value="1"/>
</dbReference>
<organism evidence="2 3">
    <name type="scientific">Phytophthora infestans</name>
    <name type="common">Potato late blight agent</name>
    <name type="synonym">Botrytis infestans</name>
    <dbReference type="NCBI Taxonomy" id="4787"/>
    <lineage>
        <taxon>Eukaryota</taxon>
        <taxon>Sar</taxon>
        <taxon>Stramenopiles</taxon>
        <taxon>Oomycota</taxon>
        <taxon>Peronosporomycetes</taxon>
        <taxon>Peronosporales</taxon>
        <taxon>Peronosporaceae</taxon>
        <taxon>Phytophthora</taxon>
    </lineage>
</organism>
<dbReference type="EMBL" id="JAACNO010001405">
    <property type="protein sequence ID" value="KAF4141064.1"/>
    <property type="molecule type" value="Genomic_DNA"/>
</dbReference>
<comment type="caution">
    <text evidence="2">The sequence shown here is derived from an EMBL/GenBank/DDBJ whole genome shotgun (WGS) entry which is preliminary data.</text>
</comment>